<keyword evidence="13" id="KW-0460">Magnesium</keyword>
<evidence type="ECO:0000256" key="15">
    <source>
        <dbReference type="ARBA" id="ARBA00023125"/>
    </source>
</evidence>
<feature type="region of interest" description="Disordered" evidence="18">
    <location>
        <begin position="407"/>
        <end position="436"/>
    </location>
</feature>
<dbReference type="EMBL" id="CAEZZP010000005">
    <property type="protein sequence ID" value="CAB4762108.1"/>
    <property type="molecule type" value="Genomic_DNA"/>
</dbReference>
<evidence type="ECO:0000256" key="7">
    <source>
        <dbReference type="ARBA" id="ARBA00022490"/>
    </source>
</evidence>
<sequence length="436" mass="46901">MTEHRTILHVDMDAFFVSVEMRRHPELVGQPVVVGGAGSRGVVAAANYEARRYGVFSAMSSSKARQLCPQAVFLSGDYAEYSKVSKQVHTIFGQFTPFIEPIALDEAFLDVTGSINLFGDGTAIGWKIKEQIQNELELPCSVGVATSKFIAKLASKKAKPIPTSGGIKAGHGVLLIVPGEELAFLHPLPVQSLWGVGPATLAKLDRLGVRLVGDLVALGEETLIRAVGKAHGRHLFALANGIDDRSVQTVRDLKSIGHEETFSHDITDRVAMRREIVRLTDAVSSRLRAHESAARTLTLKIRYSNFETITRSITPGSPLASAPAMVKALDPLLEKIDPTIGIRLIGVSVSGFVEPVEQLSLLNFGGDGSDQSVSDGRTTADLERDWSPASQAVDEIREKFGRDAISPASSITVTGRRELGQSPWGPSEEKPGDALP</sequence>
<dbReference type="Gene3D" id="3.30.70.270">
    <property type="match status" value="1"/>
</dbReference>
<evidence type="ECO:0000256" key="1">
    <source>
        <dbReference type="ARBA" id="ARBA00001946"/>
    </source>
</evidence>
<reference evidence="20" key="1">
    <citation type="submission" date="2020-05" db="EMBL/GenBank/DDBJ databases">
        <authorList>
            <person name="Chiriac C."/>
            <person name="Salcher M."/>
            <person name="Ghai R."/>
            <person name="Kavagutti S V."/>
        </authorList>
    </citation>
    <scope>NUCLEOTIDE SEQUENCE</scope>
</reference>
<feature type="compositionally biased region" description="Basic and acidic residues" evidence="18">
    <location>
        <begin position="427"/>
        <end position="436"/>
    </location>
</feature>
<comment type="similarity">
    <text evidence="3">Belongs to the DNA polymerase type-Y family.</text>
</comment>
<dbReference type="PANTHER" id="PTHR11076">
    <property type="entry name" value="DNA REPAIR POLYMERASE UMUC / TRANSFERASE FAMILY MEMBER"/>
    <property type="match status" value="1"/>
</dbReference>
<dbReference type="EMBL" id="CAFAAL010000003">
    <property type="protein sequence ID" value="CAB4791883.1"/>
    <property type="molecule type" value="Genomic_DNA"/>
</dbReference>
<evidence type="ECO:0000256" key="9">
    <source>
        <dbReference type="ARBA" id="ARBA00022695"/>
    </source>
</evidence>
<dbReference type="EMBL" id="CAFBMF010000002">
    <property type="protein sequence ID" value="CAB4887735.1"/>
    <property type="molecule type" value="Genomic_DNA"/>
</dbReference>
<evidence type="ECO:0000313" key="24">
    <source>
        <dbReference type="EMBL" id="CAB4887735.1"/>
    </source>
</evidence>
<protein>
    <recommendedName>
        <fullName evidence="5">DNA-directed DNA polymerase</fullName>
        <ecNumber evidence="5">2.7.7.7</ecNumber>
    </recommendedName>
</protein>
<dbReference type="InterPro" id="IPR024728">
    <property type="entry name" value="PolY_HhH_motif"/>
</dbReference>
<dbReference type="Gene3D" id="3.30.1490.100">
    <property type="entry name" value="DNA polymerase, Y-family, little finger domain"/>
    <property type="match status" value="1"/>
</dbReference>
<evidence type="ECO:0000256" key="3">
    <source>
        <dbReference type="ARBA" id="ARBA00010945"/>
    </source>
</evidence>
<keyword evidence="14" id="KW-0239">DNA-directed DNA polymerase</keyword>
<evidence type="ECO:0000256" key="6">
    <source>
        <dbReference type="ARBA" id="ARBA00022457"/>
    </source>
</evidence>
<evidence type="ECO:0000256" key="11">
    <source>
        <dbReference type="ARBA" id="ARBA00022723"/>
    </source>
</evidence>
<dbReference type="EMBL" id="CAFBPS010000004">
    <property type="protein sequence ID" value="CAB5018608.1"/>
    <property type="molecule type" value="Genomic_DNA"/>
</dbReference>
<dbReference type="GO" id="GO:0003887">
    <property type="term" value="F:DNA-directed DNA polymerase activity"/>
    <property type="evidence" value="ECO:0007669"/>
    <property type="project" value="UniProtKB-KW"/>
</dbReference>
<evidence type="ECO:0000256" key="8">
    <source>
        <dbReference type="ARBA" id="ARBA00022679"/>
    </source>
</evidence>
<dbReference type="PROSITE" id="PS50173">
    <property type="entry name" value="UMUC"/>
    <property type="match status" value="1"/>
</dbReference>
<dbReference type="GO" id="GO:0042276">
    <property type="term" value="P:error-prone translesion synthesis"/>
    <property type="evidence" value="ECO:0007669"/>
    <property type="project" value="TreeGrafter"/>
</dbReference>
<dbReference type="SUPFAM" id="SSF56672">
    <property type="entry name" value="DNA/RNA polymerases"/>
    <property type="match status" value="1"/>
</dbReference>
<dbReference type="InterPro" id="IPR043128">
    <property type="entry name" value="Rev_trsase/Diguanyl_cyclase"/>
</dbReference>
<comment type="cofactor">
    <cofactor evidence="1">
        <name>Mg(2+)</name>
        <dbReference type="ChEBI" id="CHEBI:18420"/>
    </cofactor>
</comment>
<dbReference type="PANTHER" id="PTHR11076:SF33">
    <property type="entry name" value="DNA POLYMERASE KAPPA"/>
    <property type="match status" value="1"/>
</dbReference>
<accession>A0A6J6Q4G4</accession>
<evidence type="ECO:0000256" key="16">
    <source>
        <dbReference type="ARBA" id="ARBA00023204"/>
    </source>
</evidence>
<evidence type="ECO:0000313" key="22">
    <source>
        <dbReference type="EMBL" id="CAB4791883.1"/>
    </source>
</evidence>
<dbReference type="EMBL" id="CAFBLJ010000001">
    <property type="protein sequence ID" value="CAB4854946.1"/>
    <property type="molecule type" value="Genomic_DNA"/>
</dbReference>
<keyword evidence="9" id="KW-0548">Nucleotidyltransferase</keyword>
<evidence type="ECO:0000256" key="14">
    <source>
        <dbReference type="ARBA" id="ARBA00022932"/>
    </source>
</evidence>
<evidence type="ECO:0000313" key="20">
    <source>
        <dbReference type="EMBL" id="CAB4705917.1"/>
    </source>
</evidence>
<dbReference type="InterPro" id="IPR022880">
    <property type="entry name" value="DNApol_IV"/>
</dbReference>
<keyword evidence="11" id="KW-0479">Metal-binding</keyword>
<dbReference type="EC" id="2.7.7.7" evidence="5"/>
<comment type="subcellular location">
    <subcellularLocation>
        <location evidence="2">Cytoplasm</location>
    </subcellularLocation>
</comment>
<evidence type="ECO:0000259" key="19">
    <source>
        <dbReference type="PROSITE" id="PS50173"/>
    </source>
</evidence>
<evidence type="ECO:0000313" key="21">
    <source>
        <dbReference type="EMBL" id="CAB4762108.1"/>
    </source>
</evidence>
<dbReference type="InterPro" id="IPR017961">
    <property type="entry name" value="DNA_pol_Y-fam_little_finger"/>
</dbReference>
<keyword evidence="16" id="KW-0234">DNA repair</keyword>
<keyword evidence="6" id="KW-0515">Mutator protein</keyword>
<dbReference type="SUPFAM" id="SSF100879">
    <property type="entry name" value="Lesion bypass DNA polymerase (Y-family), little finger domain"/>
    <property type="match status" value="1"/>
</dbReference>
<dbReference type="InterPro" id="IPR036775">
    <property type="entry name" value="DNA_pol_Y-fam_lit_finger_sf"/>
</dbReference>
<name>A0A6J6Q4G4_9ZZZZ</name>
<evidence type="ECO:0000256" key="5">
    <source>
        <dbReference type="ARBA" id="ARBA00012417"/>
    </source>
</evidence>
<evidence type="ECO:0000313" key="23">
    <source>
        <dbReference type="EMBL" id="CAB4854946.1"/>
    </source>
</evidence>
<evidence type="ECO:0000313" key="25">
    <source>
        <dbReference type="EMBL" id="CAB5018608.1"/>
    </source>
</evidence>
<evidence type="ECO:0000256" key="17">
    <source>
        <dbReference type="ARBA" id="ARBA00049244"/>
    </source>
</evidence>
<dbReference type="Gene3D" id="1.10.150.20">
    <property type="entry name" value="5' to 3' exonuclease, C-terminal subdomain"/>
    <property type="match status" value="1"/>
</dbReference>
<keyword evidence="12" id="KW-0227">DNA damage</keyword>
<organism evidence="20">
    <name type="scientific">freshwater metagenome</name>
    <dbReference type="NCBI Taxonomy" id="449393"/>
    <lineage>
        <taxon>unclassified sequences</taxon>
        <taxon>metagenomes</taxon>
        <taxon>ecological metagenomes</taxon>
    </lineage>
</organism>
<dbReference type="GO" id="GO:0006260">
    <property type="term" value="P:DNA replication"/>
    <property type="evidence" value="ECO:0007669"/>
    <property type="project" value="UniProtKB-KW"/>
</dbReference>
<dbReference type="Pfam" id="PF11799">
    <property type="entry name" value="IMS_C"/>
    <property type="match status" value="1"/>
</dbReference>
<dbReference type="GO" id="GO:0046872">
    <property type="term" value="F:metal ion binding"/>
    <property type="evidence" value="ECO:0007669"/>
    <property type="project" value="UniProtKB-KW"/>
</dbReference>
<dbReference type="Pfam" id="PF11798">
    <property type="entry name" value="IMS_HHH"/>
    <property type="match status" value="1"/>
</dbReference>
<dbReference type="EMBL" id="CAEZYH010000002">
    <property type="protein sequence ID" value="CAB4705917.1"/>
    <property type="molecule type" value="Genomic_DNA"/>
</dbReference>
<dbReference type="InterPro" id="IPR050116">
    <property type="entry name" value="DNA_polymerase-Y"/>
</dbReference>
<gene>
    <name evidence="20" type="ORF">UFOPK2658_00088</name>
    <name evidence="21" type="ORF">UFOPK2880_00177</name>
    <name evidence="22" type="ORF">UFOPK3004_00075</name>
    <name evidence="23" type="ORF">UFOPK3304_00011</name>
    <name evidence="24" type="ORF">UFOPK3494_00063</name>
    <name evidence="25" type="ORF">UFOPK4134_00135</name>
</gene>
<dbReference type="CDD" id="cd03586">
    <property type="entry name" value="PolY_Pol_IV_kappa"/>
    <property type="match status" value="1"/>
</dbReference>
<evidence type="ECO:0000256" key="18">
    <source>
        <dbReference type="SAM" id="MobiDB-lite"/>
    </source>
</evidence>
<dbReference type="Pfam" id="PF00817">
    <property type="entry name" value="IMS"/>
    <property type="match status" value="1"/>
</dbReference>
<feature type="domain" description="UmuC" evidence="19">
    <location>
        <begin position="7"/>
        <end position="197"/>
    </location>
</feature>
<dbReference type="GO" id="GO:0005829">
    <property type="term" value="C:cytosol"/>
    <property type="evidence" value="ECO:0007669"/>
    <property type="project" value="TreeGrafter"/>
</dbReference>
<keyword evidence="8" id="KW-0808">Transferase</keyword>
<dbReference type="GO" id="GO:0006281">
    <property type="term" value="P:DNA repair"/>
    <property type="evidence" value="ECO:0007669"/>
    <property type="project" value="UniProtKB-KW"/>
</dbReference>
<evidence type="ECO:0000256" key="4">
    <source>
        <dbReference type="ARBA" id="ARBA00011245"/>
    </source>
</evidence>
<evidence type="ECO:0000256" key="13">
    <source>
        <dbReference type="ARBA" id="ARBA00022842"/>
    </source>
</evidence>
<comment type="catalytic activity">
    <reaction evidence="17">
        <text>DNA(n) + a 2'-deoxyribonucleoside 5'-triphosphate = DNA(n+1) + diphosphate</text>
        <dbReference type="Rhea" id="RHEA:22508"/>
        <dbReference type="Rhea" id="RHEA-COMP:17339"/>
        <dbReference type="Rhea" id="RHEA-COMP:17340"/>
        <dbReference type="ChEBI" id="CHEBI:33019"/>
        <dbReference type="ChEBI" id="CHEBI:61560"/>
        <dbReference type="ChEBI" id="CHEBI:173112"/>
        <dbReference type="EC" id="2.7.7.7"/>
    </reaction>
</comment>
<evidence type="ECO:0000256" key="12">
    <source>
        <dbReference type="ARBA" id="ARBA00022763"/>
    </source>
</evidence>
<dbReference type="FunFam" id="3.30.1490.100:FF:000004">
    <property type="entry name" value="DNA polymerase IV"/>
    <property type="match status" value="1"/>
</dbReference>
<keyword evidence="7" id="KW-0963">Cytoplasm</keyword>
<dbReference type="Gene3D" id="3.40.1170.60">
    <property type="match status" value="1"/>
</dbReference>
<dbReference type="NCBIfam" id="NF002677">
    <property type="entry name" value="PRK02406.1"/>
    <property type="match status" value="1"/>
</dbReference>
<keyword evidence="10" id="KW-0235">DNA replication</keyword>
<proteinExistence type="inferred from homology"/>
<dbReference type="GO" id="GO:0003684">
    <property type="term" value="F:damaged DNA binding"/>
    <property type="evidence" value="ECO:0007669"/>
    <property type="project" value="InterPro"/>
</dbReference>
<dbReference type="InterPro" id="IPR043502">
    <property type="entry name" value="DNA/RNA_pol_sf"/>
</dbReference>
<comment type="subunit">
    <text evidence="4">Monomer.</text>
</comment>
<dbReference type="GO" id="GO:0009432">
    <property type="term" value="P:SOS response"/>
    <property type="evidence" value="ECO:0007669"/>
    <property type="project" value="TreeGrafter"/>
</dbReference>
<dbReference type="InterPro" id="IPR001126">
    <property type="entry name" value="UmuC"/>
</dbReference>
<evidence type="ECO:0000256" key="10">
    <source>
        <dbReference type="ARBA" id="ARBA00022705"/>
    </source>
</evidence>
<dbReference type="HAMAP" id="MF_01113">
    <property type="entry name" value="DNApol_IV"/>
    <property type="match status" value="1"/>
</dbReference>
<dbReference type="AlphaFoldDB" id="A0A6J6Q4G4"/>
<keyword evidence="15" id="KW-0238">DNA-binding</keyword>
<dbReference type="FunFam" id="3.40.1170.60:FF:000001">
    <property type="entry name" value="DNA polymerase IV"/>
    <property type="match status" value="1"/>
</dbReference>
<evidence type="ECO:0000256" key="2">
    <source>
        <dbReference type="ARBA" id="ARBA00004496"/>
    </source>
</evidence>